<dbReference type="AlphaFoldDB" id="A0ABD1W031"/>
<keyword evidence="2" id="KW-1185">Reference proteome</keyword>
<name>A0ABD1W031_9LAMI</name>
<protein>
    <submittedName>
        <fullName evidence="1">Uncharacterized protein</fullName>
    </submittedName>
</protein>
<dbReference type="EMBL" id="JBFOLK010000001">
    <property type="protein sequence ID" value="KAL2542917.1"/>
    <property type="molecule type" value="Genomic_DNA"/>
</dbReference>
<evidence type="ECO:0000313" key="2">
    <source>
        <dbReference type="Proteomes" id="UP001604336"/>
    </source>
</evidence>
<dbReference type="Proteomes" id="UP001604336">
    <property type="component" value="Unassembled WGS sequence"/>
</dbReference>
<reference evidence="2" key="1">
    <citation type="submission" date="2024-07" db="EMBL/GenBank/DDBJ databases">
        <title>Two chromosome-level genome assemblies of Korean endemic species Abeliophyllum distichum and Forsythia ovata (Oleaceae).</title>
        <authorList>
            <person name="Jang H."/>
        </authorList>
    </citation>
    <scope>NUCLEOTIDE SEQUENCE [LARGE SCALE GENOMIC DNA]</scope>
</reference>
<sequence length="111" mass="12663">MAGSMAPKQPTFPWISFQFPACKSCLKLNEESSTSSVEIYLRRVWSWPTDSDNKLSQSSSPRLKFSKTPLVNPKSALCQAAGQPQKQFSLHNRLRCAQQRLWLQPLVGWYC</sequence>
<evidence type="ECO:0000313" key="1">
    <source>
        <dbReference type="EMBL" id="KAL2542917.1"/>
    </source>
</evidence>
<organism evidence="1 2">
    <name type="scientific">Abeliophyllum distichum</name>
    <dbReference type="NCBI Taxonomy" id="126358"/>
    <lineage>
        <taxon>Eukaryota</taxon>
        <taxon>Viridiplantae</taxon>
        <taxon>Streptophyta</taxon>
        <taxon>Embryophyta</taxon>
        <taxon>Tracheophyta</taxon>
        <taxon>Spermatophyta</taxon>
        <taxon>Magnoliopsida</taxon>
        <taxon>eudicotyledons</taxon>
        <taxon>Gunneridae</taxon>
        <taxon>Pentapetalae</taxon>
        <taxon>asterids</taxon>
        <taxon>lamiids</taxon>
        <taxon>Lamiales</taxon>
        <taxon>Oleaceae</taxon>
        <taxon>Forsythieae</taxon>
        <taxon>Abeliophyllum</taxon>
    </lineage>
</organism>
<proteinExistence type="predicted"/>
<gene>
    <name evidence="1" type="ORF">Adt_03895</name>
</gene>
<accession>A0ABD1W031</accession>
<comment type="caution">
    <text evidence="1">The sequence shown here is derived from an EMBL/GenBank/DDBJ whole genome shotgun (WGS) entry which is preliminary data.</text>
</comment>